<dbReference type="Proteomes" id="UP000621436">
    <property type="component" value="Unassembled WGS sequence"/>
</dbReference>
<dbReference type="InterPro" id="IPR006230">
    <property type="entry name" value="MutL"/>
</dbReference>
<organism evidence="1 2">
    <name type="scientific">Halonatronomonas betaini</name>
    <dbReference type="NCBI Taxonomy" id="2778430"/>
    <lineage>
        <taxon>Bacteria</taxon>
        <taxon>Bacillati</taxon>
        <taxon>Bacillota</taxon>
        <taxon>Clostridia</taxon>
        <taxon>Halanaerobiales</taxon>
        <taxon>Halarsenatibacteraceae</taxon>
        <taxon>Halonatronomonas</taxon>
    </lineage>
</organism>
<reference evidence="1" key="1">
    <citation type="submission" date="2020-11" db="EMBL/GenBank/DDBJ databases">
        <title>Halonatronomonas betainensis gen. nov., sp. nov. a novel haloalkaliphilic representative of the family Halanaerobiacae capable of betaine degradation.</title>
        <authorList>
            <person name="Boltyanskaya Y."/>
            <person name="Kevbrin V."/>
            <person name="Detkova E."/>
            <person name="Grouzdev D.S."/>
            <person name="Koziaeva V."/>
            <person name="Zhilina T."/>
        </authorList>
    </citation>
    <scope>NUCLEOTIDE SEQUENCE</scope>
    <source>
        <strain evidence="1">Z-7014</strain>
    </source>
</reference>
<comment type="caution">
    <text evidence="1">The sequence shown here is derived from an EMBL/GenBank/DDBJ whole genome shotgun (WGS) entry which is preliminary data.</text>
</comment>
<accession>A0A931F8W6</accession>
<dbReference type="Pfam" id="PF13941">
    <property type="entry name" value="MutL"/>
    <property type="match status" value="1"/>
</dbReference>
<dbReference type="AlphaFoldDB" id="A0A931F8W6"/>
<dbReference type="RefSeq" id="WP_270452471.1">
    <property type="nucleotide sequence ID" value="NZ_JADPIE010000001.1"/>
</dbReference>
<evidence type="ECO:0000313" key="2">
    <source>
        <dbReference type="Proteomes" id="UP000621436"/>
    </source>
</evidence>
<dbReference type="InterPro" id="IPR043129">
    <property type="entry name" value="ATPase_NBD"/>
</dbReference>
<dbReference type="NCBIfam" id="NF040745">
    <property type="entry name" value="accessory_GlmL"/>
    <property type="match status" value="1"/>
</dbReference>
<dbReference type="SUPFAM" id="SSF53067">
    <property type="entry name" value="Actin-like ATPase domain"/>
    <property type="match status" value="1"/>
</dbReference>
<proteinExistence type="predicted"/>
<dbReference type="PIRSF" id="PIRSF004729">
    <property type="entry name" value="MutL"/>
    <property type="match status" value="1"/>
</dbReference>
<protein>
    <submittedName>
        <fullName evidence="1">Glutamate mutase L</fullName>
    </submittedName>
</protein>
<dbReference type="EMBL" id="JADPIE010000001">
    <property type="protein sequence ID" value="MBF8435794.1"/>
    <property type="molecule type" value="Genomic_DNA"/>
</dbReference>
<keyword evidence="2" id="KW-1185">Reference proteome</keyword>
<gene>
    <name evidence="1" type="ORF">I0Q91_01760</name>
</gene>
<name>A0A931F8W6_9FIRM</name>
<dbReference type="NCBIfam" id="TIGR01319">
    <property type="entry name" value="glmL_fam"/>
    <property type="match status" value="1"/>
</dbReference>
<sequence length="470" mass="51300">MQQALLIDIGSTFTKVAQFDLDSLELVARSQAYTTVETGIKQGLLKALEDIPDWESADYKLASSSAAGGLKIVASGLVPELTAEAARQAALGAGSRVIGSYSYELTSRDIDDIQADNPDIILLAGGTDGGNQEIILHNARKLAESDLNQPIVIAGNRSAVDQVESILSSSGKETYITENVMPELEKLNIEPARQKIREIFLDRIVAARGFDQVKEFINGVIMPTPSAVLQAADYLSKGAGDVEGYGELIVVDIGGATTDVHSAAAGHPRQSGISQRGLEEPYLKRTVEGDLGMRYSAEALFNLKPEHRWQQLFKNEYNDDLEIDNFKDHINRVSCQPDYLPETENDIRCDNILGREAIRTAVTRHAGNLKTIYTPRGEVFVQEGKDLTGIKTVIGTGGVIVHNQAPEEILTGLLQGNQSDPETLNPERPEFYLDSNYLLAALGLLAEVEPEKAVKLMKKYLRKLKQGDPV</sequence>
<evidence type="ECO:0000313" key="1">
    <source>
        <dbReference type="EMBL" id="MBF8435794.1"/>
    </source>
</evidence>